<dbReference type="NCBIfam" id="TIGR00093">
    <property type="entry name" value="pseudouridine synthase"/>
    <property type="match status" value="1"/>
</dbReference>
<reference evidence="6 7" key="1">
    <citation type="submission" date="2017-09" db="EMBL/GenBank/DDBJ databases">
        <title>Depth-based differentiation of microbial function through sediment-hosted aquifers and enrichment of novel symbionts in the deep terrestrial subsurface.</title>
        <authorList>
            <person name="Probst A.J."/>
            <person name="Ladd B."/>
            <person name="Jarett J.K."/>
            <person name="Geller-Mcgrath D.E."/>
            <person name="Sieber C.M."/>
            <person name="Emerson J.B."/>
            <person name="Anantharaman K."/>
            <person name="Thomas B.C."/>
            <person name="Malmstrom R."/>
            <person name="Stieglmeier M."/>
            <person name="Klingl A."/>
            <person name="Woyke T."/>
            <person name="Ryan C.M."/>
            <person name="Banfield J.F."/>
        </authorList>
    </citation>
    <scope>NUCLEOTIDE SEQUENCE [LARGE SCALE GENOMIC DNA]</scope>
    <source>
        <strain evidence="6">CG22_combo_CG10-13_8_21_14_all_36_13</strain>
    </source>
</reference>
<dbReference type="GO" id="GO:0120159">
    <property type="term" value="F:rRNA pseudouridine synthase activity"/>
    <property type="evidence" value="ECO:0007669"/>
    <property type="project" value="UniProtKB-ARBA"/>
</dbReference>
<dbReference type="EC" id="5.4.99.-" evidence="4"/>
<name>A0A2H0DYQ8_9BACT</name>
<dbReference type="Gene3D" id="3.30.70.1560">
    <property type="entry name" value="Alpha-L RNA-binding motif"/>
    <property type="match status" value="1"/>
</dbReference>
<dbReference type="InterPro" id="IPR000748">
    <property type="entry name" value="PsdUridine_synth_RsuA/RluB/E/F"/>
</dbReference>
<dbReference type="Gene3D" id="3.30.70.580">
    <property type="entry name" value="Pseudouridine synthase I, catalytic domain, N-terminal subdomain"/>
    <property type="match status" value="1"/>
</dbReference>
<dbReference type="AlphaFoldDB" id="A0A2H0DYQ8"/>
<dbReference type="GO" id="GO:0003723">
    <property type="term" value="F:RNA binding"/>
    <property type="evidence" value="ECO:0007669"/>
    <property type="project" value="UniProtKB-KW"/>
</dbReference>
<evidence type="ECO:0000313" key="6">
    <source>
        <dbReference type="EMBL" id="PIP87307.1"/>
    </source>
</evidence>
<dbReference type="InterPro" id="IPR036986">
    <property type="entry name" value="S4_RNA-bd_sf"/>
</dbReference>
<dbReference type="PROSITE" id="PS01149">
    <property type="entry name" value="PSI_RSU"/>
    <property type="match status" value="1"/>
</dbReference>
<dbReference type="InterPro" id="IPR050343">
    <property type="entry name" value="RsuA_PseudoU_synthase"/>
</dbReference>
<accession>A0A2H0DYQ8</accession>
<dbReference type="InterPro" id="IPR018496">
    <property type="entry name" value="PsdUridine_synth_RsuA/RluB_CS"/>
</dbReference>
<dbReference type="InterPro" id="IPR020094">
    <property type="entry name" value="TruA/RsuA/RluB/E/F_N"/>
</dbReference>
<evidence type="ECO:0000256" key="4">
    <source>
        <dbReference type="RuleBase" id="RU003887"/>
    </source>
</evidence>
<dbReference type="CDD" id="cd00165">
    <property type="entry name" value="S4"/>
    <property type="match status" value="1"/>
</dbReference>
<keyword evidence="2 4" id="KW-0413">Isomerase</keyword>
<keyword evidence="3" id="KW-0694">RNA-binding</keyword>
<evidence type="ECO:0000259" key="5">
    <source>
        <dbReference type="SMART" id="SM00363"/>
    </source>
</evidence>
<dbReference type="InterPro" id="IPR042092">
    <property type="entry name" value="PsdUridine_s_RsuA/RluB/E/F_cat"/>
</dbReference>
<dbReference type="InterPro" id="IPR020103">
    <property type="entry name" value="PsdUridine_synth_cat_dom_sf"/>
</dbReference>
<dbReference type="InterPro" id="IPR002942">
    <property type="entry name" value="S4_RNA-bd"/>
</dbReference>
<dbReference type="SUPFAM" id="SSF55174">
    <property type="entry name" value="Alpha-L RNA-binding motif"/>
    <property type="match status" value="1"/>
</dbReference>
<dbReference type="Gene3D" id="3.10.290.10">
    <property type="entry name" value="RNA-binding S4 domain"/>
    <property type="match status" value="1"/>
</dbReference>
<evidence type="ECO:0000256" key="3">
    <source>
        <dbReference type="PROSITE-ProRule" id="PRU00182"/>
    </source>
</evidence>
<comment type="caution">
    <text evidence="6">The sequence shown here is derived from an EMBL/GenBank/DDBJ whole genome shotgun (WGS) entry which is preliminary data.</text>
</comment>
<dbReference type="GO" id="GO:0000455">
    <property type="term" value="P:enzyme-directed rRNA pseudouridine synthesis"/>
    <property type="evidence" value="ECO:0007669"/>
    <property type="project" value="UniProtKB-ARBA"/>
</dbReference>
<dbReference type="InterPro" id="IPR006145">
    <property type="entry name" value="PsdUridine_synth_RsuA/RluA"/>
</dbReference>
<protein>
    <recommendedName>
        <fullName evidence="4">Pseudouridine synthase</fullName>
        <ecNumber evidence="4">5.4.99.-</ecNumber>
    </recommendedName>
</protein>
<dbReference type="PANTHER" id="PTHR47683:SF2">
    <property type="entry name" value="RNA-BINDING S4 DOMAIN-CONTAINING PROTEIN"/>
    <property type="match status" value="1"/>
</dbReference>
<evidence type="ECO:0000313" key="7">
    <source>
        <dbReference type="Proteomes" id="UP000231143"/>
    </source>
</evidence>
<evidence type="ECO:0000256" key="2">
    <source>
        <dbReference type="ARBA" id="ARBA00023235"/>
    </source>
</evidence>
<gene>
    <name evidence="6" type="ORF">COW81_00965</name>
</gene>
<dbReference type="EMBL" id="PCTT01000013">
    <property type="protein sequence ID" value="PIP87307.1"/>
    <property type="molecule type" value="Genomic_DNA"/>
</dbReference>
<dbReference type="PANTHER" id="PTHR47683">
    <property type="entry name" value="PSEUDOURIDINE SYNTHASE FAMILY PROTEIN-RELATED"/>
    <property type="match status" value="1"/>
</dbReference>
<evidence type="ECO:0000256" key="1">
    <source>
        <dbReference type="ARBA" id="ARBA00008348"/>
    </source>
</evidence>
<dbReference type="Proteomes" id="UP000231143">
    <property type="component" value="Unassembled WGS sequence"/>
</dbReference>
<organism evidence="6 7">
    <name type="scientific">Candidatus Campbellbacteria bacterium CG22_combo_CG10-13_8_21_14_all_36_13</name>
    <dbReference type="NCBI Taxonomy" id="1974529"/>
    <lineage>
        <taxon>Bacteria</taxon>
        <taxon>Candidatus Campbelliibacteriota</taxon>
    </lineage>
</organism>
<dbReference type="PROSITE" id="PS50889">
    <property type="entry name" value="S4"/>
    <property type="match status" value="1"/>
</dbReference>
<dbReference type="Pfam" id="PF01479">
    <property type="entry name" value="S4"/>
    <property type="match status" value="1"/>
</dbReference>
<dbReference type="Pfam" id="PF00849">
    <property type="entry name" value="PseudoU_synth_2"/>
    <property type="match status" value="1"/>
</dbReference>
<proteinExistence type="inferred from homology"/>
<feature type="domain" description="RNA-binding S4" evidence="5">
    <location>
        <begin position="1"/>
        <end position="60"/>
    </location>
</feature>
<dbReference type="SMART" id="SM00363">
    <property type="entry name" value="S4"/>
    <property type="match status" value="1"/>
</dbReference>
<sequence length="231" mass="26548">MRINRYLYINNICSRREADRMIEKGQIYINNKKAVLGQKVEEGDEVTLSGHARKKVGNYIYYAVNKPRGIESHGVGTDSEDIISKLELSEKVSVVGRLDKDSSGLLLLTNDGRIVDKMLNPKYDHQKEYVVKVDKDLKESFKRKMESGVDIEGYMTKPTKVTVTDKRLFRIILTEGKKHQIRRMLAALGYTTIKLKRVRIMNILLGKLKEGEYRKLTDAEKNTLLKSLDII</sequence>
<comment type="similarity">
    <text evidence="1 4">Belongs to the pseudouridine synthase RsuA family.</text>
</comment>
<dbReference type="SUPFAM" id="SSF55120">
    <property type="entry name" value="Pseudouridine synthase"/>
    <property type="match status" value="1"/>
</dbReference>